<evidence type="ECO:0000259" key="8">
    <source>
        <dbReference type="PROSITE" id="PS50928"/>
    </source>
</evidence>
<evidence type="ECO:0000313" key="9">
    <source>
        <dbReference type="EMBL" id="ROO89003.1"/>
    </source>
</evidence>
<evidence type="ECO:0000256" key="4">
    <source>
        <dbReference type="ARBA" id="ARBA00022692"/>
    </source>
</evidence>
<sequence length="265" mass="27047">MRRPGTLLAVAVLLLVAGWTVRPGWFTGQSAVEGTGAERFRPPGPRHLFGTDQLGRDVFARVVHGTAPSVQAAVLAIALGLSVGVALGLLAGFFGGLPETLVMRAVEIPLSIPPVLLSLTVISVLGFGTAEIGLAVGVTGIATFARVTRARVLQVRTSPHVEAARLSGGGPTRILLRHVLPFTAGPVLALAALDFGLVVLAVSSLGFLGYGAPPPAPEWGALVAGGRDHLATAWWLTVLPGLTVAAVVVAAGRVSRALQDGGRAA</sequence>
<dbReference type="Proteomes" id="UP000272400">
    <property type="component" value="Unassembled WGS sequence"/>
</dbReference>
<dbReference type="RefSeq" id="WP_123668168.1">
    <property type="nucleotide sequence ID" value="NZ_RJKE01000001.1"/>
</dbReference>
<keyword evidence="4 7" id="KW-0812">Transmembrane</keyword>
<dbReference type="GO" id="GO:0005886">
    <property type="term" value="C:plasma membrane"/>
    <property type="evidence" value="ECO:0007669"/>
    <property type="project" value="UniProtKB-SubCell"/>
</dbReference>
<keyword evidence="10" id="KW-1185">Reference proteome</keyword>
<keyword evidence="6 7" id="KW-0472">Membrane</keyword>
<dbReference type="OrthoDB" id="6637947at2"/>
<dbReference type="InterPro" id="IPR035906">
    <property type="entry name" value="MetI-like_sf"/>
</dbReference>
<dbReference type="AlphaFoldDB" id="A0A3N1D644"/>
<dbReference type="Gene3D" id="1.10.3720.10">
    <property type="entry name" value="MetI-like"/>
    <property type="match status" value="1"/>
</dbReference>
<protein>
    <submittedName>
        <fullName evidence="9">Peptide/nickel transport system permease protein</fullName>
    </submittedName>
</protein>
<dbReference type="PANTHER" id="PTHR43386">
    <property type="entry name" value="OLIGOPEPTIDE TRANSPORT SYSTEM PERMEASE PROTEIN APPC"/>
    <property type="match status" value="1"/>
</dbReference>
<dbReference type="Pfam" id="PF00528">
    <property type="entry name" value="BPD_transp_1"/>
    <property type="match status" value="1"/>
</dbReference>
<accession>A0A3N1D644</accession>
<dbReference type="EMBL" id="RJKE01000001">
    <property type="protein sequence ID" value="ROO89003.1"/>
    <property type="molecule type" value="Genomic_DNA"/>
</dbReference>
<evidence type="ECO:0000256" key="6">
    <source>
        <dbReference type="ARBA" id="ARBA00023136"/>
    </source>
</evidence>
<evidence type="ECO:0000256" key="5">
    <source>
        <dbReference type="ARBA" id="ARBA00022989"/>
    </source>
</evidence>
<feature type="transmembrane region" description="Helical" evidence="7">
    <location>
        <begin position="187"/>
        <end position="212"/>
    </location>
</feature>
<dbReference type="InterPro" id="IPR000515">
    <property type="entry name" value="MetI-like"/>
</dbReference>
<dbReference type="InterPro" id="IPR050366">
    <property type="entry name" value="BP-dependent_transpt_permease"/>
</dbReference>
<gene>
    <name evidence="9" type="ORF">EDD29_6690</name>
</gene>
<name>A0A3N1D644_9ACTN</name>
<evidence type="ECO:0000256" key="1">
    <source>
        <dbReference type="ARBA" id="ARBA00004651"/>
    </source>
</evidence>
<evidence type="ECO:0000256" key="3">
    <source>
        <dbReference type="ARBA" id="ARBA00022475"/>
    </source>
</evidence>
<comment type="caution">
    <text evidence="9">The sequence shown here is derived from an EMBL/GenBank/DDBJ whole genome shotgun (WGS) entry which is preliminary data.</text>
</comment>
<evidence type="ECO:0000256" key="2">
    <source>
        <dbReference type="ARBA" id="ARBA00022448"/>
    </source>
</evidence>
<keyword evidence="3" id="KW-1003">Cell membrane</keyword>
<keyword evidence="2 7" id="KW-0813">Transport</keyword>
<keyword evidence="5 7" id="KW-1133">Transmembrane helix</keyword>
<comment type="similarity">
    <text evidence="7">Belongs to the binding-protein-dependent transport system permease family.</text>
</comment>
<dbReference type="CDD" id="cd06261">
    <property type="entry name" value="TM_PBP2"/>
    <property type="match status" value="1"/>
</dbReference>
<feature type="transmembrane region" description="Helical" evidence="7">
    <location>
        <begin position="72"/>
        <end position="94"/>
    </location>
</feature>
<organism evidence="9 10">
    <name type="scientific">Actinocorallia herbida</name>
    <dbReference type="NCBI Taxonomy" id="58109"/>
    <lineage>
        <taxon>Bacteria</taxon>
        <taxon>Bacillati</taxon>
        <taxon>Actinomycetota</taxon>
        <taxon>Actinomycetes</taxon>
        <taxon>Streptosporangiales</taxon>
        <taxon>Thermomonosporaceae</taxon>
        <taxon>Actinocorallia</taxon>
    </lineage>
</organism>
<comment type="subcellular location">
    <subcellularLocation>
        <location evidence="1 7">Cell membrane</location>
        <topology evidence="1 7">Multi-pass membrane protein</topology>
    </subcellularLocation>
</comment>
<dbReference type="GO" id="GO:0055085">
    <property type="term" value="P:transmembrane transport"/>
    <property type="evidence" value="ECO:0007669"/>
    <property type="project" value="InterPro"/>
</dbReference>
<evidence type="ECO:0000256" key="7">
    <source>
        <dbReference type="RuleBase" id="RU363032"/>
    </source>
</evidence>
<feature type="transmembrane region" description="Helical" evidence="7">
    <location>
        <begin position="232"/>
        <end position="254"/>
    </location>
</feature>
<reference evidence="9 10" key="1">
    <citation type="submission" date="2018-11" db="EMBL/GenBank/DDBJ databases">
        <title>Sequencing the genomes of 1000 actinobacteria strains.</title>
        <authorList>
            <person name="Klenk H.-P."/>
        </authorList>
    </citation>
    <scope>NUCLEOTIDE SEQUENCE [LARGE SCALE GENOMIC DNA]</scope>
    <source>
        <strain evidence="9 10">DSM 44254</strain>
    </source>
</reference>
<evidence type="ECO:0000313" key="10">
    <source>
        <dbReference type="Proteomes" id="UP000272400"/>
    </source>
</evidence>
<proteinExistence type="inferred from homology"/>
<dbReference type="SUPFAM" id="SSF161098">
    <property type="entry name" value="MetI-like"/>
    <property type="match status" value="1"/>
</dbReference>
<dbReference type="PROSITE" id="PS50928">
    <property type="entry name" value="ABC_TM1"/>
    <property type="match status" value="1"/>
</dbReference>
<dbReference type="PANTHER" id="PTHR43386:SF1">
    <property type="entry name" value="D,D-DIPEPTIDE TRANSPORT SYSTEM PERMEASE PROTEIN DDPC-RELATED"/>
    <property type="match status" value="1"/>
</dbReference>
<feature type="domain" description="ABC transmembrane type-1" evidence="8">
    <location>
        <begin position="66"/>
        <end position="255"/>
    </location>
</feature>